<gene>
    <name evidence="1" type="ORF">STAS_16266</name>
</gene>
<dbReference type="Proteomes" id="UP000325081">
    <property type="component" value="Unassembled WGS sequence"/>
</dbReference>
<organism evidence="1 2">
    <name type="scientific">Striga asiatica</name>
    <name type="common">Asiatic witchweed</name>
    <name type="synonym">Buchnera asiatica</name>
    <dbReference type="NCBI Taxonomy" id="4170"/>
    <lineage>
        <taxon>Eukaryota</taxon>
        <taxon>Viridiplantae</taxon>
        <taxon>Streptophyta</taxon>
        <taxon>Embryophyta</taxon>
        <taxon>Tracheophyta</taxon>
        <taxon>Spermatophyta</taxon>
        <taxon>Magnoliopsida</taxon>
        <taxon>eudicotyledons</taxon>
        <taxon>Gunneridae</taxon>
        <taxon>Pentapetalae</taxon>
        <taxon>asterids</taxon>
        <taxon>lamiids</taxon>
        <taxon>Lamiales</taxon>
        <taxon>Orobanchaceae</taxon>
        <taxon>Buchnereae</taxon>
        <taxon>Striga</taxon>
    </lineage>
</organism>
<accession>A0A5A7Q410</accession>
<keyword evidence="2" id="KW-1185">Reference proteome</keyword>
<reference evidence="2" key="1">
    <citation type="journal article" date="2019" name="Curr. Biol.">
        <title>Genome Sequence of Striga asiatica Provides Insight into the Evolution of Plant Parasitism.</title>
        <authorList>
            <person name="Yoshida S."/>
            <person name="Kim S."/>
            <person name="Wafula E.K."/>
            <person name="Tanskanen J."/>
            <person name="Kim Y.M."/>
            <person name="Honaas L."/>
            <person name="Yang Z."/>
            <person name="Spallek T."/>
            <person name="Conn C.E."/>
            <person name="Ichihashi Y."/>
            <person name="Cheong K."/>
            <person name="Cui S."/>
            <person name="Der J.P."/>
            <person name="Gundlach H."/>
            <person name="Jiao Y."/>
            <person name="Hori C."/>
            <person name="Ishida J.K."/>
            <person name="Kasahara H."/>
            <person name="Kiba T."/>
            <person name="Kim M.S."/>
            <person name="Koo N."/>
            <person name="Laohavisit A."/>
            <person name="Lee Y.H."/>
            <person name="Lumba S."/>
            <person name="McCourt P."/>
            <person name="Mortimer J.C."/>
            <person name="Mutuku J.M."/>
            <person name="Nomura T."/>
            <person name="Sasaki-Sekimoto Y."/>
            <person name="Seto Y."/>
            <person name="Wang Y."/>
            <person name="Wakatake T."/>
            <person name="Sakakibara H."/>
            <person name="Demura T."/>
            <person name="Yamaguchi S."/>
            <person name="Yoneyama K."/>
            <person name="Manabe R.I."/>
            <person name="Nelson D.C."/>
            <person name="Schulman A.H."/>
            <person name="Timko M.P."/>
            <person name="dePamphilis C.W."/>
            <person name="Choi D."/>
            <person name="Shirasu K."/>
        </authorList>
    </citation>
    <scope>NUCLEOTIDE SEQUENCE [LARGE SCALE GENOMIC DNA]</scope>
    <source>
        <strain evidence="2">cv. UVA1</strain>
    </source>
</reference>
<name>A0A5A7Q410_STRAF</name>
<evidence type="ECO:0000313" key="1">
    <source>
        <dbReference type="EMBL" id="GER39636.1"/>
    </source>
</evidence>
<protein>
    <submittedName>
        <fullName evidence="1">tRNA(Ile)-lysidine synthase</fullName>
    </submittedName>
</protein>
<comment type="caution">
    <text evidence="1">The sequence shown here is derived from an EMBL/GenBank/DDBJ whole genome shotgun (WGS) entry which is preliminary data.</text>
</comment>
<evidence type="ECO:0000313" key="2">
    <source>
        <dbReference type="Proteomes" id="UP000325081"/>
    </source>
</evidence>
<proteinExistence type="predicted"/>
<dbReference type="EMBL" id="BKCP01005738">
    <property type="protein sequence ID" value="GER39636.1"/>
    <property type="molecule type" value="Genomic_DNA"/>
</dbReference>
<sequence>MEKYPGKISVALLSSHAPERPLLDGKRNPAAAVKERLLRTRADGVPLTFGLSAAARKGERGPQLLVKVANKNSSRLVRQRRTEVHGGDSRTGGERQRRLVHVARRMLAGFAVTRRRAIDDGSSRWGWRSFTTRGLVLDGRWSPEFAAGLRWREGCKSPAENGSSRRRIAQGLSASGFFATGDGRGMMATG</sequence>
<dbReference type="AlphaFoldDB" id="A0A5A7Q410"/>